<evidence type="ECO:0000313" key="1">
    <source>
        <dbReference type="EMBL" id="DAE11574.1"/>
    </source>
</evidence>
<dbReference type="EMBL" id="BK015534">
    <property type="protein sequence ID" value="DAE11574.1"/>
    <property type="molecule type" value="Genomic_DNA"/>
</dbReference>
<name>A0A8S5PX01_9CAUD</name>
<protein>
    <submittedName>
        <fullName evidence="1">Uncharacterized protein</fullName>
    </submittedName>
</protein>
<proteinExistence type="predicted"/>
<organism evidence="1">
    <name type="scientific">Myoviridae sp. ct4tH12</name>
    <dbReference type="NCBI Taxonomy" id="2825031"/>
    <lineage>
        <taxon>Viruses</taxon>
        <taxon>Duplodnaviria</taxon>
        <taxon>Heunggongvirae</taxon>
        <taxon>Uroviricota</taxon>
        <taxon>Caudoviricetes</taxon>
    </lineage>
</organism>
<reference evidence="1" key="1">
    <citation type="journal article" date="2021" name="Proc. Natl. Acad. Sci. U.S.A.">
        <title>A Catalog of Tens of Thousands of Viruses from Human Metagenomes Reveals Hidden Associations with Chronic Diseases.</title>
        <authorList>
            <person name="Tisza M.J."/>
            <person name="Buck C.B."/>
        </authorList>
    </citation>
    <scope>NUCLEOTIDE SEQUENCE</scope>
    <source>
        <strain evidence="1">Ct4tH12</strain>
    </source>
</reference>
<accession>A0A8S5PX01</accession>
<sequence>MLLSIENKRFLRFAQKVLISIMQNAQFAIFYLLPIDI</sequence>